<feature type="domain" description="Hydantoinase B/oxoprolinase" evidence="1">
    <location>
        <begin position="5"/>
        <end position="439"/>
    </location>
</feature>
<protein>
    <recommendedName>
        <fullName evidence="1">Hydantoinase B/oxoprolinase domain-containing protein</fullName>
    </recommendedName>
</protein>
<dbReference type="InterPro" id="IPR003692">
    <property type="entry name" value="Hydantoinase_B"/>
</dbReference>
<dbReference type="Proteomes" id="UP000178606">
    <property type="component" value="Unassembled WGS sequence"/>
</dbReference>
<organism evidence="2 3">
    <name type="scientific">Handelsmanbacteria sp. (strain RIFCSPLOWO2_12_FULL_64_10)</name>
    <dbReference type="NCBI Taxonomy" id="1817868"/>
    <lineage>
        <taxon>Bacteria</taxon>
        <taxon>Candidatus Handelsmaniibacteriota</taxon>
    </lineage>
</organism>
<dbReference type="GO" id="GO:0017168">
    <property type="term" value="F:5-oxoprolinase (ATP-hydrolyzing) activity"/>
    <property type="evidence" value="ECO:0007669"/>
    <property type="project" value="TreeGrafter"/>
</dbReference>
<feature type="non-terminal residue" evidence="2">
    <location>
        <position position="439"/>
    </location>
</feature>
<proteinExistence type="predicted"/>
<name>A0A1F6CIF2_HANXR</name>
<sequence length="439" mass="47438">MPDIDPITREIVQNALASAADEMSTALYRTAYSTIVRDCLDYSTSLCDAQGQMIAQGVTIPLHLGSVPFAMETLFRKFGEDMHPGDVFILNDPFEGGMHIPDIFIVRPVFWEGRRVAFAVSTAHHLDLGGRLPGSSACDNTEIFQDGLRIPWLRLYRRGEPDEAIFALIRANVRVPQMTIGDLRAQLSACHIGERAVHDLIRRYGPEAFRACAAGLIDYTERLVRAEIASWPDGSHTFVDYMDSDGVGGPAVRIQVTVTVAGDTLTADFTGTDAQAPGAINATLSFTAAVVALCVRCVMREEIPNTAGMFRPLRVIAPEGSVVNVAMPGASSMRGITGFRMTDAVFGALAGLLPDRVLAAGEGGNTLVIFGGRRSGRRSAVGGPPYVYYELLSGTWGARPDRDGNDGLCNPANVASNIPVEQAECEYPVRIERYGLVRD</sequence>
<dbReference type="AlphaFoldDB" id="A0A1F6CIF2"/>
<dbReference type="GO" id="GO:0005829">
    <property type="term" value="C:cytosol"/>
    <property type="evidence" value="ECO:0007669"/>
    <property type="project" value="TreeGrafter"/>
</dbReference>
<evidence type="ECO:0000313" key="2">
    <source>
        <dbReference type="EMBL" id="OGG48989.1"/>
    </source>
</evidence>
<dbReference type="Pfam" id="PF02538">
    <property type="entry name" value="Hydantoinase_B"/>
    <property type="match status" value="1"/>
</dbReference>
<reference evidence="2 3" key="1">
    <citation type="journal article" date="2016" name="Nat. Commun.">
        <title>Thousands of microbial genomes shed light on interconnected biogeochemical processes in an aquifer system.</title>
        <authorList>
            <person name="Anantharaman K."/>
            <person name="Brown C.T."/>
            <person name="Hug L.A."/>
            <person name="Sharon I."/>
            <person name="Castelle C.J."/>
            <person name="Probst A.J."/>
            <person name="Thomas B.C."/>
            <person name="Singh A."/>
            <person name="Wilkins M.J."/>
            <person name="Karaoz U."/>
            <person name="Brodie E.L."/>
            <person name="Williams K.H."/>
            <person name="Hubbard S.S."/>
            <person name="Banfield J.F."/>
        </authorList>
    </citation>
    <scope>NUCLEOTIDE SEQUENCE [LARGE SCALE GENOMIC DNA]</scope>
    <source>
        <strain evidence="3">RIFCSPLOWO2_12_FULL_64_10</strain>
    </source>
</reference>
<evidence type="ECO:0000313" key="3">
    <source>
        <dbReference type="Proteomes" id="UP000178606"/>
    </source>
</evidence>
<accession>A0A1F6CIF2</accession>
<dbReference type="PANTHER" id="PTHR11365">
    <property type="entry name" value="5-OXOPROLINASE RELATED"/>
    <property type="match status" value="1"/>
</dbReference>
<gene>
    <name evidence="2" type="ORF">A3F84_14225</name>
</gene>
<comment type="caution">
    <text evidence="2">The sequence shown here is derived from an EMBL/GenBank/DDBJ whole genome shotgun (WGS) entry which is preliminary data.</text>
</comment>
<evidence type="ECO:0000259" key="1">
    <source>
        <dbReference type="Pfam" id="PF02538"/>
    </source>
</evidence>
<dbReference type="EMBL" id="MFKF01000240">
    <property type="protein sequence ID" value="OGG48989.1"/>
    <property type="molecule type" value="Genomic_DNA"/>
</dbReference>
<dbReference type="PANTHER" id="PTHR11365:SF23">
    <property type="entry name" value="HYPOTHETICAL 5-OXOPROLINASE (EUROFUNG)-RELATED"/>
    <property type="match status" value="1"/>
</dbReference>
<dbReference type="InterPro" id="IPR045079">
    <property type="entry name" value="Oxoprolinase-like"/>
</dbReference>
<dbReference type="GO" id="GO:0006749">
    <property type="term" value="P:glutathione metabolic process"/>
    <property type="evidence" value="ECO:0007669"/>
    <property type="project" value="TreeGrafter"/>
</dbReference>